<keyword evidence="1" id="KW-1133">Transmembrane helix</keyword>
<feature type="transmembrane region" description="Helical" evidence="1">
    <location>
        <begin position="15"/>
        <end position="34"/>
    </location>
</feature>
<sequence>MNAFARFFTPARRQLIQAFLVTLAPLAIMFGYGTDGTWEQVLIISGAVLGAIASLLNLLNVRVADWATQGWAIVRATLYTLGTVVSPSLVLLGFYDDAVNTQIVTGLSLGLTVLSSAIAIFANGSQQVIEAEALPPGTLRRDLRGEAGAW</sequence>
<reference evidence="2" key="1">
    <citation type="submission" date="2024-06" db="EMBL/GenBank/DDBJ databases">
        <title>Draft genome sequence of Microbacterium sp. strain A8/3-1, isolated from Oxytropis tragacanthoides Fisch. ex DC. Root nodules in the Altai region of Russia.</title>
        <authorList>
            <person name="Sazanova A."/>
            <person name="Guro P."/>
            <person name="Kuznetsova I."/>
            <person name="Belimov A."/>
            <person name="Safronova V."/>
        </authorList>
    </citation>
    <scope>NUCLEOTIDE SEQUENCE</scope>
    <source>
        <strain evidence="2">A8/3-1</strain>
    </source>
</reference>
<feature type="transmembrane region" description="Helical" evidence="1">
    <location>
        <begin position="101"/>
        <end position="122"/>
    </location>
</feature>
<feature type="transmembrane region" description="Helical" evidence="1">
    <location>
        <begin position="72"/>
        <end position="95"/>
    </location>
</feature>
<dbReference type="RefSeq" id="WP_350351867.1">
    <property type="nucleotide sequence ID" value="NZ_CP158357.1"/>
</dbReference>
<evidence type="ECO:0000256" key="1">
    <source>
        <dbReference type="SAM" id="Phobius"/>
    </source>
</evidence>
<evidence type="ECO:0008006" key="3">
    <source>
        <dbReference type="Google" id="ProtNLM"/>
    </source>
</evidence>
<dbReference type="AlphaFoldDB" id="A0AAU7VY27"/>
<gene>
    <name evidence="2" type="ORF">ABS642_00700</name>
</gene>
<proteinExistence type="predicted"/>
<protein>
    <recommendedName>
        <fullName evidence="3">Holin</fullName>
    </recommendedName>
</protein>
<organism evidence="2">
    <name type="scientific">Microbacterium sp. A8/3-1</name>
    <dbReference type="NCBI Taxonomy" id="3160749"/>
    <lineage>
        <taxon>Bacteria</taxon>
        <taxon>Bacillati</taxon>
        <taxon>Actinomycetota</taxon>
        <taxon>Actinomycetes</taxon>
        <taxon>Micrococcales</taxon>
        <taxon>Microbacteriaceae</taxon>
        <taxon>Microbacterium</taxon>
    </lineage>
</organism>
<keyword evidence="1" id="KW-0812">Transmembrane</keyword>
<feature type="transmembrane region" description="Helical" evidence="1">
    <location>
        <begin position="40"/>
        <end position="60"/>
    </location>
</feature>
<evidence type="ECO:0000313" key="2">
    <source>
        <dbReference type="EMBL" id="XBX78641.1"/>
    </source>
</evidence>
<dbReference type="EMBL" id="CP158357">
    <property type="protein sequence ID" value="XBX78641.1"/>
    <property type="molecule type" value="Genomic_DNA"/>
</dbReference>
<keyword evidence="1" id="KW-0472">Membrane</keyword>
<name>A0AAU7VY27_9MICO</name>
<accession>A0AAU7VY27</accession>